<dbReference type="InterPro" id="IPR003673">
    <property type="entry name" value="CoA-Trfase_fam_III"/>
</dbReference>
<proteinExistence type="predicted"/>
<dbReference type="InterPro" id="IPR044855">
    <property type="entry name" value="CoA-Trfase_III_dom3_sf"/>
</dbReference>
<evidence type="ECO:0000313" key="3">
    <source>
        <dbReference type="Proteomes" id="UP000831786"/>
    </source>
</evidence>
<sequence length="404" mass="43610">MTTPLENIRVLEIGNYIAGPFCATQLGDLGADVIKIESPNGGDVVRSYGTLIDGEGSSFVRMNRNKRSVTIDLKSPDGKALFVELARTADVIVENLRPGAMRRLGLGYEEMSALNPRIVYVSASGWGQDGPMSEMAGLDIMAQARSGLMSITGEPDRPPAKAGVPVCDIVCAIYAALAAVAAIHARETTGRGQHIDVSLFETGVAFALWESGKYFASGEVPTRRGSVHQSAAPYQAVQAADGWFTIGAATPRTWELFTEIIDPALAHDERYLTNADRLAHREPLIAQIEEITRTQPIAHWVDRLQAAGVPCSPIQSYDQVFADEVLIERGFFWDAPHPKLGAVRQLGSPMRLSETPVQRRTAGPLLGADTVDVLTGLGIEEREIRRLIESGVVSQHAESASRAA</sequence>
<dbReference type="EMBL" id="CP095045">
    <property type="protein sequence ID" value="UOQ56724.1"/>
    <property type="molecule type" value="Genomic_DNA"/>
</dbReference>
<dbReference type="SUPFAM" id="SSF89796">
    <property type="entry name" value="CoA-transferase family III (CaiB/BaiF)"/>
    <property type="match status" value="1"/>
</dbReference>
<reference evidence="2 3" key="1">
    <citation type="submission" date="2022-04" db="EMBL/GenBank/DDBJ databases">
        <title>Leucobacter sp. isolated from rhizosphere of garlic.</title>
        <authorList>
            <person name="Won M."/>
            <person name="Lee C.-M."/>
            <person name="Woen H.-Y."/>
            <person name="Kwon S.-W."/>
        </authorList>
    </citation>
    <scope>NUCLEOTIDE SEQUENCE [LARGE SCALE GENOMIC DNA]</scope>
    <source>
        <strain evidence="2 3">H21R-40</strain>
    </source>
</reference>
<dbReference type="InterPro" id="IPR050483">
    <property type="entry name" value="CoA-transferase_III_domain"/>
</dbReference>
<dbReference type="PANTHER" id="PTHR48207">
    <property type="entry name" value="SUCCINATE--HYDROXYMETHYLGLUTARATE COA-TRANSFERASE"/>
    <property type="match status" value="1"/>
</dbReference>
<dbReference type="Gene3D" id="3.30.1540.10">
    <property type="entry name" value="formyl-coa transferase, domain 3"/>
    <property type="match status" value="1"/>
</dbReference>
<evidence type="ECO:0000313" key="2">
    <source>
        <dbReference type="EMBL" id="UOQ56724.1"/>
    </source>
</evidence>
<evidence type="ECO:0000256" key="1">
    <source>
        <dbReference type="ARBA" id="ARBA00022679"/>
    </source>
</evidence>
<dbReference type="PANTHER" id="PTHR48207:SF3">
    <property type="entry name" value="SUCCINATE--HYDROXYMETHYLGLUTARATE COA-TRANSFERASE"/>
    <property type="match status" value="1"/>
</dbReference>
<keyword evidence="1 2" id="KW-0808">Transferase</keyword>
<dbReference type="Pfam" id="PF02515">
    <property type="entry name" value="CoA_transf_3"/>
    <property type="match status" value="1"/>
</dbReference>
<gene>
    <name evidence="2" type="ORF">MUN78_13755</name>
</gene>
<keyword evidence="3" id="KW-1185">Reference proteome</keyword>
<dbReference type="InterPro" id="IPR023606">
    <property type="entry name" value="CoA-Trfase_III_dom_1_sf"/>
</dbReference>
<protein>
    <submittedName>
        <fullName evidence="2">CoA transferase</fullName>
    </submittedName>
</protein>
<organism evidence="2 3">
    <name type="scientific">Leucobacter allii</name>
    <dbReference type="NCBI Taxonomy" id="2932247"/>
    <lineage>
        <taxon>Bacteria</taxon>
        <taxon>Bacillati</taxon>
        <taxon>Actinomycetota</taxon>
        <taxon>Actinomycetes</taxon>
        <taxon>Micrococcales</taxon>
        <taxon>Microbacteriaceae</taxon>
        <taxon>Leucobacter</taxon>
    </lineage>
</organism>
<dbReference type="RefSeq" id="WP_244727153.1">
    <property type="nucleotide sequence ID" value="NZ_CP095045.1"/>
</dbReference>
<dbReference type="GO" id="GO:0016740">
    <property type="term" value="F:transferase activity"/>
    <property type="evidence" value="ECO:0007669"/>
    <property type="project" value="UniProtKB-KW"/>
</dbReference>
<name>A0ABY4FJ63_9MICO</name>
<dbReference type="Proteomes" id="UP000831786">
    <property type="component" value="Chromosome"/>
</dbReference>
<dbReference type="Gene3D" id="3.40.50.10540">
    <property type="entry name" value="Crotonobetainyl-coa:carnitine coa-transferase, domain 1"/>
    <property type="match status" value="1"/>
</dbReference>
<accession>A0ABY4FJ63</accession>